<dbReference type="PROSITE" id="PS51257">
    <property type="entry name" value="PROKAR_LIPOPROTEIN"/>
    <property type="match status" value="1"/>
</dbReference>
<accession>A0ABX1K8Q5</accession>
<evidence type="ECO:0008006" key="3">
    <source>
        <dbReference type="Google" id="ProtNLM"/>
    </source>
</evidence>
<evidence type="ECO:0000313" key="1">
    <source>
        <dbReference type="EMBL" id="NLP82358.1"/>
    </source>
</evidence>
<gene>
    <name evidence="1" type="ORF">HF576_00700</name>
</gene>
<dbReference type="Proteomes" id="UP001429745">
    <property type="component" value="Unassembled WGS sequence"/>
</dbReference>
<reference evidence="1 2" key="1">
    <citation type="submission" date="2020-04" db="EMBL/GenBank/DDBJ databases">
        <title>CFH 90308 Microbacterium sp.</title>
        <authorList>
            <person name="Nie G."/>
            <person name="Ming H."/>
            <person name="Xia T."/>
        </authorList>
    </citation>
    <scope>NUCLEOTIDE SEQUENCE [LARGE SCALE GENOMIC DNA]</scope>
    <source>
        <strain evidence="1 2">CFH 90308</strain>
    </source>
</reference>
<keyword evidence="2" id="KW-1185">Reference proteome</keyword>
<comment type="caution">
    <text evidence="1">The sequence shown here is derived from an EMBL/GenBank/DDBJ whole genome shotgun (WGS) entry which is preliminary data.</text>
</comment>
<dbReference type="EMBL" id="JABACI010000001">
    <property type="protein sequence ID" value="NLP82358.1"/>
    <property type="molecule type" value="Genomic_DNA"/>
</dbReference>
<evidence type="ECO:0000313" key="2">
    <source>
        <dbReference type="Proteomes" id="UP001429745"/>
    </source>
</evidence>
<sequence length="178" mass="19387">MRRRLASIAVIIGLAVVLTACSPPFIGTIGVERNDDGTLTVLIRVCRDYVETLIVDPINSFPNAKNGAPLSDRWESVPNIEFPLSPAVESAADVPFPVDEADLETYVLYRLWAGSREGNAFSGQFGASELAALKPGEVLAGPTRDDEESEYVRDDGRGGTFMIVSRDAFEERAEEFCT</sequence>
<organism evidence="1 2">
    <name type="scientific">Microbacterium salsuginis</name>
    <dbReference type="NCBI Taxonomy" id="2722803"/>
    <lineage>
        <taxon>Bacteria</taxon>
        <taxon>Bacillati</taxon>
        <taxon>Actinomycetota</taxon>
        <taxon>Actinomycetes</taxon>
        <taxon>Micrococcales</taxon>
        <taxon>Microbacteriaceae</taxon>
        <taxon>Microbacterium</taxon>
    </lineage>
</organism>
<dbReference type="RefSeq" id="WP_168910877.1">
    <property type="nucleotide sequence ID" value="NZ_JABACI010000001.1"/>
</dbReference>
<name>A0ABX1K8Q5_9MICO</name>
<protein>
    <recommendedName>
        <fullName evidence="3">Lipoprotein</fullName>
    </recommendedName>
</protein>
<proteinExistence type="predicted"/>